<accession>A0A137NUK9</accession>
<evidence type="ECO:0008006" key="3">
    <source>
        <dbReference type="Google" id="ProtNLM"/>
    </source>
</evidence>
<gene>
    <name evidence="1" type="ORF">CONCODRAFT_20311</name>
</gene>
<dbReference type="EMBL" id="KQ964744">
    <property type="protein sequence ID" value="KXN66294.1"/>
    <property type="molecule type" value="Genomic_DNA"/>
</dbReference>
<dbReference type="CDD" id="cd12148">
    <property type="entry name" value="fungal_TF_MHR"/>
    <property type="match status" value="1"/>
</dbReference>
<evidence type="ECO:0000313" key="2">
    <source>
        <dbReference type="Proteomes" id="UP000070444"/>
    </source>
</evidence>
<proteinExistence type="predicted"/>
<protein>
    <recommendedName>
        <fullName evidence="3">Transcription factor domain-containing protein</fullName>
    </recommendedName>
</protein>
<keyword evidence="2" id="KW-1185">Reference proteome</keyword>
<organism evidence="1 2">
    <name type="scientific">Conidiobolus coronatus (strain ATCC 28846 / CBS 209.66 / NRRL 28638)</name>
    <name type="common">Delacroixia coronata</name>
    <dbReference type="NCBI Taxonomy" id="796925"/>
    <lineage>
        <taxon>Eukaryota</taxon>
        <taxon>Fungi</taxon>
        <taxon>Fungi incertae sedis</taxon>
        <taxon>Zoopagomycota</taxon>
        <taxon>Entomophthoromycotina</taxon>
        <taxon>Entomophthoromycetes</taxon>
        <taxon>Entomophthorales</taxon>
        <taxon>Ancylistaceae</taxon>
        <taxon>Conidiobolus</taxon>
    </lineage>
</organism>
<dbReference type="Proteomes" id="UP000070444">
    <property type="component" value="Unassembled WGS sequence"/>
</dbReference>
<evidence type="ECO:0000313" key="1">
    <source>
        <dbReference type="EMBL" id="KXN66294.1"/>
    </source>
</evidence>
<reference evidence="1 2" key="1">
    <citation type="journal article" date="2015" name="Genome Biol. Evol.">
        <title>Phylogenomic analyses indicate that early fungi evolved digesting cell walls of algal ancestors of land plants.</title>
        <authorList>
            <person name="Chang Y."/>
            <person name="Wang S."/>
            <person name="Sekimoto S."/>
            <person name="Aerts A.L."/>
            <person name="Choi C."/>
            <person name="Clum A."/>
            <person name="LaButti K.M."/>
            <person name="Lindquist E.A."/>
            <person name="Yee Ngan C."/>
            <person name="Ohm R.A."/>
            <person name="Salamov A.A."/>
            <person name="Grigoriev I.V."/>
            <person name="Spatafora J.W."/>
            <person name="Berbee M.L."/>
        </authorList>
    </citation>
    <scope>NUCLEOTIDE SEQUENCE [LARGE SCALE GENOMIC DNA]</scope>
    <source>
        <strain evidence="1 2">NRRL 28638</strain>
    </source>
</reference>
<sequence length="499" mass="58838">MKYSKSSTTLTSVSDVTQRYIESKHNSKNLNDKRSLSLIQYTHKVDNIHNYEWSNFQKIEQLVNFFVYSNKIHITEFIYRWSVDLKTVPRIQSFIVNHNNSFEEVYKAKPQYYSVIARPLLLVLKESFWDSLIESYFIYFHPQCMLFNLVNFDPKTAPESLLSAIYFAGFLMQPNHHKEIISYMKTYAICNIKNILLTMKLSSVQALGIYAYGFYLNGNPSLSRLCLHHLLRIGHAIGISVNRRNIPELDQYNRKIAYSEMIFYSNWTKLGASKYKTFAEDDGAHVDTHDSKYQLPSLDIKLYNNYHERIIYSIFCCEFRKNHNQCVIVNNIICNYDSNTIVMETGELNMRNNEIFTKSKICLESMINLYPEYKDLISRYITFIKIPFFASSLSIYSKIIESPENIKFVTIETIINKCSESWKILSNNKNFIHIWSHGPFTVAFHLIKVYPHSTKMQHKTILIILRSIMDFYYKEGLDINSLNFLLLKSHVDLYKDRYI</sequence>
<name>A0A137NUK9_CONC2</name>
<dbReference type="AlphaFoldDB" id="A0A137NUK9"/>